<accession>A0ABQ9WW27</accession>
<dbReference type="EMBL" id="JARBJD010000422">
    <property type="protein sequence ID" value="KAK2942235.1"/>
    <property type="molecule type" value="Genomic_DNA"/>
</dbReference>
<protein>
    <submittedName>
        <fullName evidence="1">Uncharacterized protein</fullName>
    </submittedName>
</protein>
<comment type="caution">
    <text evidence="1">The sequence shown here is derived from an EMBL/GenBank/DDBJ whole genome shotgun (WGS) entry which is preliminary data.</text>
</comment>
<name>A0ABQ9WW27_9EUKA</name>
<evidence type="ECO:0000313" key="2">
    <source>
        <dbReference type="Proteomes" id="UP001281761"/>
    </source>
</evidence>
<gene>
    <name evidence="1" type="ORF">BLNAU_22842</name>
</gene>
<proteinExistence type="predicted"/>
<organism evidence="1 2">
    <name type="scientific">Blattamonas nauphoetae</name>
    <dbReference type="NCBI Taxonomy" id="2049346"/>
    <lineage>
        <taxon>Eukaryota</taxon>
        <taxon>Metamonada</taxon>
        <taxon>Preaxostyla</taxon>
        <taxon>Oxymonadida</taxon>
        <taxon>Blattamonas</taxon>
    </lineage>
</organism>
<sequence length="143" mass="16243">MFFNQLIDQDILENTTQTTPPDMQVASAYSQKPKTNTKRARQNPFRIRKRLMGMKQATDILESETPSPLLLAMLTLHEISCESDDQGLMSDCLTMRSNLFINSFVPFFGNAALCLDNLNELRASPSSSLPHHRRVLRRPDCSL</sequence>
<dbReference type="Proteomes" id="UP001281761">
    <property type="component" value="Unassembled WGS sequence"/>
</dbReference>
<reference evidence="1 2" key="1">
    <citation type="journal article" date="2022" name="bioRxiv">
        <title>Genomics of Preaxostyla Flagellates Illuminates Evolutionary Transitions and the Path Towards Mitochondrial Loss.</title>
        <authorList>
            <person name="Novak L.V.F."/>
            <person name="Treitli S.C."/>
            <person name="Pyrih J."/>
            <person name="Halakuc P."/>
            <person name="Pipaliya S.V."/>
            <person name="Vacek V."/>
            <person name="Brzon O."/>
            <person name="Soukal P."/>
            <person name="Eme L."/>
            <person name="Dacks J.B."/>
            <person name="Karnkowska A."/>
            <person name="Elias M."/>
            <person name="Hampl V."/>
        </authorList>
    </citation>
    <scope>NUCLEOTIDE SEQUENCE [LARGE SCALE GENOMIC DNA]</scope>
    <source>
        <strain evidence="1">NAU3</strain>
        <tissue evidence="1">Gut</tissue>
    </source>
</reference>
<keyword evidence="2" id="KW-1185">Reference proteome</keyword>
<evidence type="ECO:0000313" key="1">
    <source>
        <dbReference type="EMBL" id="KAK2942235.1"/>
    </source>
</evidence>